<evidence type="ECO:0000256" key="1">
    <source>
        <dbReference type="ARBA" id="ARBA00023015"/>
    </source>
</evidence>
<proteinExistence type="predicted"/>
<gene>
    <name evidence="5" type="ORF">C7Y47_22930</name>
</gene>
<dbReference type="GO" id="GO:0003677">
    <property type="term" value="F:DNA binding"/>
    <property type="evidence" value="ECO:0007669"/>
    <property type="project" value="UniProtKB-KW"/>
</dbReference>
<name>A0A544U811_LYSSH</name>
<dbReference type="Gene3D" id="1.10.10.10">
    <property type="entry name" value="Winged helix-like DNA-binding domain superfamily/Winged helix DNA-binding domain"/>
    <property type="match status" value="1"/>
</dbReference>
<dbReference type="InterPro" id="IPR002577">
    <property type="entry name" value="HTH_HxlR"/>
</dbReference>
<evidence type="ECO:0000256" key="2">
    <source>
        <dbReference type="ARBA" id="ARBA00023125"/>
    </source>
</evidence>
<evidence type="ECO:0000259" key="4">
    <source>
        <dbReference type="PROSITE" id="PS51118"/>
    </source>
</evidence>
<dbReference type="PANTHER" id="PTHR33204:SF29">
    <property type="entry name" value="TRANSCRIPTIONAL REGULATOR"/>
    <property type="match status" value="1"/>
</dbReference>
<reference evidence="5 6" key="1">
    <citation type="submission" date="2018-03" db="EMBL/GenBank/DDBJ databases">
        <title>Aerobic endospore-forming bacteria genome sequencing and assembly.</title>
        <authorList>
            <person name="Cavalcante D.A."/>
            <person name="Driks A."/>
            <person name="Putonti C."/>
            <person name="De-Souza M.T."/>
        </authorList>
    </citation>
    <scope>NUCLEOTIDE SEQUENCE [LARGE SCALE GENOMIC DNA]</scope>
    <source>
        <strain evidence="5 6">SDF0037</strain>
    </source>
</reference>
<keyword evidence="3" id="KW-0804">Transcription</keyword>
<accession>A0A544U811</accession>
<keyword evidence="2" id="KW-0238">DNA-binding</keyword>
<dbReference type="EMBL" id="SADV01000035">
    <property type="protein sequence ID" value="TQR27544.1"/>
    <property type="molecule type" value="Genomic_DNA"/>
</dbReference>
<organism evidence="5 6">
    <name type="scientific">Lysinibacillus sphaericus</name>
    <name type="common">Bacillus sphaericus</name>
    <dbReference type="NCBI Taxonomy" id="1421"/>
    <lineage>
        <taxon>Bacteria</taxon>
        <taxon>Bacillati</taxon>
        <taxon>Bacillota</taxon>
        <taxon>Bacilli</taxon>
        <taxon>Bacillales</taxon>
        <taxon>Bacillaceae</taxon>
        <taxon>Lysinibacillus</taxon>
    </lineage>
</organism>
<protein>
    <submittedName>
        <fullName evidence="5">Transcriptional regulator</fullName>
    </submittedName>
</protein>
<dbReference type="AlphaFoldDB" id="A0A544U811"/>
<keyword evidence="1" id="KW-0805">Transcription regulation</keyword>
<evidence type="ECO:0000256" key="3">
    <source>
        <dbReference type="ARBA" id="ARBA00023163"/>
    </source>
</evidence>
<dbReference type="OrthoDB" id="9791143at2"/>
<evidence type="ECO:0000313" key="5">
    <source>
        <dbReference type="EMBL" id="TQR27544.1"/>
    </source>
</evidence>
<dbReference type="InterPro" id="IPR036390">
    <property type="entry name" value="WH_DNA-bd_sf"/>
</dbReference>
<dbReference type="Pfam" id="PF01638">
    <property type="entry name" value="HxlR"/>
    <property type="match status" value="1"/>
</dbReference>
<dbReference type="RefSeq" id="WP_142510880.1">
    <property type="nucleotide sequence ID" value="NZ_SADV01000035.1"/>
</dbReference>
<dbReference type="PANTHER" id="PTHR33204">
    <property type="entry name" value="TRANSCRIPTIONAL REGULATOR, MARR FAMILY"/>
    <property type="match status" value="1"/>
</dbReference>
<dbReference type="PROSITE" id="PS51118">
    <property type="entry name" value="HTH_HXLR"/>
    <property type="match status" value="1"/>
</dbReference>
<dbReference type="SUPFAM" id="SSF46785">
    <property type="entry name" value="Winged helix' DNA-binding domain"/>
    <property type="match status" value="1"/>
</dbReference>
<dbReference type="Proteomes" id="UP000317944">
    <property type="component" value="Unassembled WGS sequence"/>
</dbReference>
<comment type="caution">
    <text evidence="5">The sequence shown here is derived from an EMBL/GenBank/DDBJ whole genome shotgun (WGS) entry which is preliminary data.</text>
</comment>
<dbReference type="InterPro" id="IPR036388">
    <property type="entry name" value="WH-like_DNA-bd_sf"/>
</dbReference>
<feature type="domain" description="HTH hxlR-type" evidence="4">
    <location>
        <begin position="1"/>
        <end position="98"/>
    </location>
</feature>
<evidence type="ECO:0000313" key="6">
    <source>
        <dbReference type="Proteomes" id="UP000317944"/>
    </source>
</evidence>
<sequence>MVIALDALVGKWKPVILSVLYNHGTLRFNELKRLIPHITQRMLTLHLRELEENDLVKRVIYPQIPPKVEYSLTEYAMTLQPLVKDLYEWGEKHIEHMESKQKSVSTDDEKDTNK</sequence>